<dbReference type="InterPro" id="IPR036888">
    <property type="entry name" value="DNA_integrity_DisA_N_sf"/>
</dbReference>
<dbReference type="InterPro" id="IPR050338">
    <property type="entry name" value="DisA"/>
</dbReference>
<evidence type="ECO:0000256" key="3">
    <source>
        <dbReference type="ARBA" id="ARBA00022695"/>
    </source>
</evidence>
<feature type="transmembrane region" description="Helical" evidence="6">
    <location>
        <begin position="6"/>
        <end position="26"/>
    </location>
</feature>
<dbReference type="EMBL" id="UINC01125004">
    <property type="protein sequence ID" value="SVD02538.1"/>
    <property type="molecule type" value="Genomic_DNA"/>
</dbReference>
<dbReference type="GO" id="GO:0006171">
    <property type="term" value="P:cAMP biosynthetic process"/>
    <property type="evidence" value="ECO:0007669"/>
    <property type="project" value="InterPro"/>
</dbReference>
<dbReference type="InterPro" id="IPR014046">
    <property type="entry name" value="C-di-AMP_synthase"/>
</dbReference>
<evidence type="ECO:0000256" key="4">
    <source>
        <dbReference type="ARBA" id="ARBA00022741"/>
    </source>
</evidence>
<keyword evidence="3" id="KW-0548">Nucleotidyltransferase</keyword>
<accession>A0A382S042</accession>
<reference evidence="8" key="1">
    <citation type="submission" date="2018-05" db="EMBL/GenBank/DDBJ databases">
        <authorList>
            <person name="Lanie J.A."/>
            <person name="Ng W.-L."/>
            <person name="Kazmierczak K.M."/>
            <person name="Andrzejewski T.M."/>
            <person name="Davidsen T.M."/>
            <person name="Wayne K.J."/>
            <person name="Tettelin H."/>
            <person name="Glass J.I."/>
            <person name="Rusch D."/>
            <person name="Podicherti R."/>
            <person name="Tsui H.-C.T."/>
            <person name="Winkler M.E."/>
        </authorList>
    </citation>
    <scope>NUCLEOTIDE SEQUENCE</scope>
</reference>
<protein>
    <recommendedName>
        <fullName evidence="7">DAC domain-containing protein</fullName>
    </recommendedName>
</protein>
<comment type="catalytic activity">
    <reaction evidence="1">
        <text>2 ATP = 3',3'-c-di-AMP + 2 diphosphate</text>
        <dbReference type="Rhea" id="RHEA:35655"/>
        <dbReference type="ChEBI" id="CHEBI:30616"/>
        <dbReference type="ChEBI" id="CHEBI:33019"/>
        <dbReference type="ChEBI" id="CHEBI:71500"/>
        <dbReference type="EC" id="2.7.7.85"/>
    </reaction>
</comment>
<dbReference type="GO" id="GO:0004016">
    <property type="term" value="F:adenylate cyclase activity"/>
    <property type="evidence" value="ECO:0007669"/>
    <property type="project" value="InterPro"/>
</dbReference>
<dbReference type="Gene3D" id="3.40.1700.10">
    <property type="entry name" value="DNA integrity scanning protein, DisA, N-terminal domain"/>
    <property type="match status" value="1"/>
</dbReference>
<dbReference type="GO" id="GO:0005524">
    <property type="term" value="F:ATP binding"/>
    <property type="evidence" value="ECO:0007669"/>
    <property type="project" value="UniProtKB-KW"/>
</dbReference>
<gene>
    <name evidence="8" type="ORF">METZ01_LOCUS355392</name>
</gene>
<organism evidence="8">
    <name type="scientific">marine metagenome</name>
    <dbReference type="NCBI Taxonomy" id="408172"/>
    <lineage>
        <taxon>unclassified sequences</taxon>
        <taxon>metagenomes</taxon>
        <taxon>ecological metagenomes</taxon>
    </lineage>
</organism>
<evidence type="ECO:0000256" key="5">
    <source>
        <dbReference type="ARBA" id="ARBA00022840"/>
    </source>
</evidence>
<dbReference type="InterPro" id="IPR003390">
    <property type="entry name" value="DNA_integrity_scan_DisA_N"/>
</dbReference>
<evidence type="ECO:0000259" key="7">
    <source>
        <dbReference type="PROSITE" id="PS51794"/>
    </source>
</evidence>
<feature type="domain" description="DAC" evidence="7">
    <location>
        <begin position="27"/>
        <end position="187"/>
    </location>
</feature>
<keyword evidence="6" id="KW-0812">Transmembrane</keyword>
<keyword evidence="6" id="KW-1133">Transmembrane helix</keyword>
<proteinExistence type="predicted"/>
<sequence>MFDLLIVSIVLKNGLFALIIAAAIVFQTEIKRGLDRLGRTSLRELIFRQPNTEAVAIVASVASRLSRARHGALIVIANETGLQDVIETGIRMDGRLTTELLESIFFPNSPLHDMATIVQGNQVVAASCELPLAQSSNLNYSLRNLGTRHRAAIGITEQTDAVSVVVSEETGLISLARRGRLERVAGEAALRDKLNEQLTKSGQPIVGSAENFISTSTQE</sequence>
<evidence type="ECO:0000313" key="8">
    <source>
        <dbReference type="EMBL" id="SVD02538.1"/>
    </source>
</evidence>
<dbReference type="AlphaFoldDB" id="A0A382S042"/>
<evidence type="ECO:0000256" key="6">
    <source>
        <dbReference type="SAM" id="Phobius"/>
    </source>
</evidence>
<keyword evidence="6" id="KW-0472">Membrane</keyword>
<evidence type="ECO:0000256" key="1">
    <source>
        <dbReference type="ARBA" id="ARBA00000877"/>
    </source>
</evidence>
<evidence type="ECO:0000256" key="2">
    <source>
        <dbReference type="ARBA" id="ARBA00022679"/>
    </source>
</evidence>
<dbReference type="GO" id="GO:0106408">
    <property type="term" value="F:diadenylate cyclase activity"/>
    <property type="evidence" value="ECO:0007669"/>
    <property type="project" value="UniProtKB-EC"/>
</dbReference>
<keyword evidence="4" id="KW-0547">Nucleotide-binding</keyword>
<dbReference type="SUPFAM" id="SSF143597">
    <property type="entry name" value="YojJ-like"/>
    <property type="match status" value="1"/>
</dbReference>
<dbReference type="PROSITE" id="PS51794">
    <property type="entry name" value="DAC"/>
    <property type="match status" value="1"/>
</dbReference>
<name>A0A382S042_9ZZZZ</name>
<dbReference type="PANTHER" id="PTHR34185:SF1">
    <property type="entry name" value="DIADENYLATE CYCLASE"/>
    <property type="match status" value="1"/>
</dbReference>
<dbReference type="PIRSF" id="PIRSF004793">
    <property type="entry name" value="UCP004793"/>
    <property type="match status" value="1"/>
</dbReference>
<dbReference type="Pfam" id="PF02457">
    <property type="entry name" value="DAC"/>
    <property type="match status" value="1"/>
</dbReference>
<keyword evidence="2" id="KW-0808">Transferase</keyword>
<keyword evidence="5" id="KW-0067">ATP-binding</keyword>
<dbReference type="PANTHER" id="PTHR34185">
    <property type="entry name" value="DIADENYLATE CYCLASE"/>
    <property type="match status" value="1"/>
</dbReference>